<sequence>MVVKLRRTRGGREYGARFVVAALLQFLCGDGGGARVAGAVVKMEAAREVAERSREEENGVAMVALRSCDGGRKWRCEWKKMVVVADEMKRCGNSRWSERKLPWWMTEMAAAAAVESGRRGEN</sequence>
<dbReference type="AlphaFoldDB" id="A0A4D6LZL3"/>
<dbReference type="Proteomes" id="UP000501690">
    <property type="component" value="Linkage Group LG5"/>
</dbReference>
<proteinExistence type="predicted"/>
<keyword evidence="2" id="KW-1185">Reference proteome</keyword>
<protein>
    <submittedName>
        <fullName evidence="1">Uncharacterized protein</fullName>
    </submittedName>
</protein>
<evidence type="ECO:0000313" key="1">
    <source>
        <dbReference type="EMBL" id="QCD93264.1"/>
    </source>
</evidence>
<evidence type="ECO:0000313" key="2">
    <source>
        <dbReference type="Proteomes" id="UP000501690"/>
    </source>
</evidence>
<name>A0A4D6LZL3_VIGUN</name>
<reference evidence="1 2" key="1">
    <citation type="submission" date="2019-04" db="EMBL/GenBank/DDBJ databases">
        <title>An improved genome assembly and genetic linkage map for asparagus bean, Vigna unguiculata ssp. sesquipedialis.</title>
        <authorList>
            <person name="Xia Q."/>
            <person name="Zhang R."/>
            <person name="Dong Y."/>
        </authorList>
    </citation>
    <scope>NUCLEOTIDE SEQUENCE [LARGE SCALE GENOMIC DNA]</scope>
    <source>
        <tissue evidence="1">Leaf</tissue>
    </source>
</reference>
<dbReference type="EMBL" id="CP039349">
    <property type="protein sequence ID" value="QCD93264.1"/>
    <property type="molecule type" value="Genomic_DNA"/>
</dbReference>
<gene>
    <name evidence="1" type="ORF">DEO72_LG5g1336</name>
</gene>
<accession>A0A4D6LZL3</accession>
<organism evidence="1 2">
    <name type="scientific">Vigna unguiculata</name>
    <name type="common">Cowpea</name>
    <dbReference type="NCBI Taxonomy" id="3917"/>
    <lineage>
        <taxon>Eukaryota</taxon>
        <taxon>Viridiplantae</taxon>
        <taxon>Streptophyta</taxon>
        <taxon>Embryophyta</taxon>
        <taxon>Tracheophyta</taxon>
        <taxon>Spermatophyta</taxon>
        <taxon>Magnoliopsida</taxon>
        <taxon>eudicotyledons</taxon>
        <taxon>Gunneridae</taxon>
        <taxon>Pentapetalae</taxon>
        <taxon>rosids</taxon>
        <taxon>fabids</taxon>
        <taxon>Fabales</taxon>
        <taxon>Fabaceae</taxon>
        <taxon>Papilionoideae</taxon>
        <taxon>50 kb inversion clade</taxon>
        <taxon>NPAAA clade</taxon>
        <taxon>indigoferoid/millettioid clade</taxon>
        <taxon>Phaseoleae</taxon>
        <taxon>Vigna</taxon>
    </lineage>
</organism>